<dbReference type="EMBL" id="BGPR01000025">
    <property type="protein sequence ID" value="GBL81249.1"/>
    <property type="molecule type" value="Genomic_DNA"/>
</dbReference>
<reference evidence="1 2" key="1">
    <citation type="journal article" date="2019" name="Sci. Rep.">
        <title>Orb-weaving spider Araneus ventricosus genome elucidates the spidroin gene catalogue.</title>
        <authorList>
            <person name="Kono N."/>
            <person name="Nakamura H."/>
            <person name="Ohtoshi R."/>
            <person name="Moran D.A.P."/>
            <person name="Shinohara A."/>
            <person name="Yoshida Y."/>
            <person name="Fujiwara M."/>
            <person name="Mori M."/>
            <person name="Tomita M."/>
            <person name="Arakawa K."/>
        </authorList>
    </citation>
    <scope>NUCLEOTIDE SEQUENCE [LARGE SCALE GENOMIC DNA]</scope>
</reference>
<sequence length="146" mass="16449">MIQTCCNIYRVSQNDHINSAQLDSSLGVHKNCPKKRSCAIHSLRERLQRISVLLYVVGWIWNTPAAGSDVGVRFYGRHVRQILHRWIFSYGAISRNWCIETYVNTNGLSCSSACCLYFGGPRDAATCDDSHSTACSSLPRHARRTL</sequence>
<comment type="caution">
    <text evidence="1">The sequence shown here is derived from an EMBL/GenBank/DDBJ whole genome shotgun (WGS) entry which is preliminary data.</text>
</comment>
<dbReference type="Proteomes" id="UP000499080">
    <property type="component" value="Unassembled WGS sequence"/>
</dbReference>
<evidence type="ECO:0000313" key="1">
    <source>
        <dbReference type="EMBL" id="GBL81249.1"/>
    </source>
</evidence>
<name>A0A4Y2APR8_ARAVE</name>
<keyword evidence="2" id="KW-1185">Reference proteome</keyword>
<protein>
    <submittedName>
        <fullName evidence="1">Uncharacterized protein</fullName>
    </submittedName>
</protein>
<dbReference type="AlphaFoldDB" id="A0A4Y2APR8"/>
<organism evidence="1 2">
    <name type="scientific">Araneus ventricosus</name>
    <name type="common">Orbweaver spider</name>
    <name type="synonym">Epeira ventricosa</name>
    <dbReference type="NCBI Taxonomy" id="182803"/>
    <lineage>
        <taxon>Eukaryota</taxon>
        <taxon>Metazoa</taxon>
        <taxon>Ecdysozoa</taxon>
        <taxon>Arthropoda</taxon>
        <taxon>Chelicerata</taxon>
        <taxon>Arachnida</taxon>
        <taxon>Araneae</taxon>
        <taxon>Araneomorphae</taxon>
        <taxon>Entelegynae</taxon>
        <taxon>Araneoidea</taxon>
        <taxon>Araneidae</taxon>
        <taxon>Araneus</taxon>
    </lineage>
</organism>
<evidence type="ECO:0000313" key="2">
    <source>
        <dbReference type="Proteomes" id="UP000499080"/>
    </source>
</evidence>
<gene>
    <name evidence="1" type="ORF">AVEN_143577_1</name>
</gene>
<proteinExistence type="predicted"/>
<accession>A0A4Y2APR8</accession>